<name>H2CIZ9_9LEPT</name>
<dbReference type="AlphaFoldDB" id="H2CIZ9"/>
<proteinExistence type="predicted"/>
<dbReference type="EMBL" id="JH597773">
    <property type="protein sequence ID" value="EHQ04916.1"/>
    <property type="molecule type" value="Genomic_DNA"/>
</dbReference>
<dbReference type="Proteomes" id="UP000005737">
    <property type="component" value="Unassembled WGS sequence"/>
</dbReference>
<protein>
    <recommendedName>
        <fullName evidence="3">PIN domain-containing protein</fullName>
    </recommendedName>
</protein>
<accession>H2CIZ9</accession>
<sequence>MKTNPKRLVVDNSILDSLYRLELVRYLSLLYVEVLIPIGVRKEFLSERNSDADKRFSFLWRAFEEFPWMKPCQTYDSDLMAILAADQKMHEGETEMLAQCGKLERELYGPDTVVCGLDEKYARRIARSQSLSTNGTLRILAALRFPDRKRYEKDVSFLRREGKRFSNDIVGLAYRSIEKEVQAGRLLL</sequence>
<dbReference type="InterPro" id="IPR021799">
    <property type="entry name" value="PIN-like_prokaryotic"/>
</dbReference>
<gene>
    <name evidence="1" type="ORF">Lepil_0208</name>
</gene>
<evidence type="ECO:0000313" key="2">
    <source>
        <dbReference type="Proteomes" id="UP000005737"/>
    </source>
</evidence>
<evidence type="ECO:0000313" key="1">
    <source>
        <dbReference type="EMBL" id="EHQ04916.1"/>
    </source>
</evidence>
<dbReference type="Pfam" id="PF11848">
    <property type="entry name" value="DUF3368"/>
    <property type="match status" value="1"/>
</dbReference>
<organism evidence="1 2">
    <name type="scientific">Leptonema illini DSM 21528</name>
    <dbReference type="NCBI Taxonomy" id="929563"/>
    <lineage>
        <taxon>Bacteria</taxon>
        <taxon>Pseudomonadati</taxon>
        <taxon>Spirochaetota</taxon>
        <taxon>Spirochaetia</taxon>
        <taxon>Leptospirales</taxon>
        <taxon>Leptospiraceae</taxon>
        <taxon>Leptonema</taxon>
    </lineage>
</organism>
<keyword evidence="2" id="KW-1185">Reference proteome</keyword>
<reference evidence="1 2" key="1">
    <citation type="submission" date="2011-10" db="EMBL/GenBank/DDBJ databases">
        <title>The Improved High-Quality Draft genome of Leptonema illini DSM 21528.</title>
        <authorList>
            <consortium name="US DOE Joint Genome Institute (JGI-PGF)"/>
            <person name="Lucas S."/>
            <person name="Copeland A."/>
            <person name="Lapidus A."/>
            <person name="Glavina del Rio T."/>
            <person name="Dalin E."/>
            <person name="Tice H."/>
            <person name="Bruce D."/>
            <person name="Goodwin L."/>
            <person name="Pitluck S."/>
            <person name="Peters L."/>
            <person name="Mikhailova N."/>
            <person name="Held B."/>
            <person name="Kyrpides N."/>
            <person name="Mavromatis K."/>
            <person name="Ivanova N."/>
            <person name="Markowitz V."/>
            <person name="Cheng J.-F."/>
            <person name="Hugenholtz P."/>
            <person name="Woyke T."/>
            <person name="Wu D."/>
            <person name="Gronow S."/>
            <person name="Wellnitz S."/>
            <person name="Brambilla E.-M."/>
            <person name="Klenk H.-P."/>
            <person name="Eisen J.A."/>
        </authorList>
    </citation>
    <scope>NUCLEOTIDE SEQUENCE [LARGE SCALE GENOMIC DNA]</scope>
    <source>
        <strain evidence="1 2">DSM 21528</strain>
    </source>
</reference>
<dbReference type="HOGENOM" id="CLU_1439485_0_0_12"/>
<evidence type="ECO:0008006" key="3">
    <source>
        <dbReference type="Google" id="ProtNLM"/>
    </source>
</evidence>